<evidence type="ECO:0000313" key="6">
    <source>
        <dbReference type="EMBL" id="CAE2234458.1"/>
    </source>
</evidence>
<evidence type="ECO:0000256" key="2">
    <source>
        <dbReference type="ARBA" id="ARBA00007834"/>
    </source>
</evidence>
<evidence type="ECO:0000256" key="1">
    <source>
        <dbReference type="ARBA" id="ARBA00004138"/>
    </source>
</evidence>
<dbReference type="AlphaFoldDB" id="A0A6T8AIB6"/>
<evidence type="ECO:0000256" key="4">
    <source>
        <dbReference type="ARBA" id="ARBA00022803"/>
    </source>
</evidence>
<organism evidence="6">
    <name type="scientific">Prymnesium polylepis</name>
    <dbReference type="NCBI Taxonomy" id="72548"/>
    <lineage>
        <taxon>Eukaryota</taxon>
        <taxon>Haptista</taxon>
        <taxon>Haptophyta</taxon>
        <taxon>Prymnesiophyceae</taxon>
        <taxon>Prymnesiales</taxon>
        <taxon>Prymnesiaceae</taxon>
        <taxon>Prymnesium</taxon>
    </lineage>
</organism>
<dbReference type="GO" id="GO:0030992">
    <property type="term" value="C:intraciliary transport particle B"/>
    <property type="evidence" value="ECO:0007669"/>
    <property type="project" value="TreeGrafter"/>
</dbReference>
<dbReference type="EMBL" id="HBKO01025933">
    <property type="protein sequence ID" value="CAE2234458.1"/>
    <property type="molecule type" value="Transcribed_RNA"/>
</dbReference>
<dbReference type="InterPro" id="IPR030511">
    <property type="entry name" value="TTC26"/>
</dbReference>
<accession>A0A6T8AIB6</accession>
<evidence type="ECO:0000256" key="5">
    <source>
        <dbReference type="ARBA" id="ARBA00023273"/>
    </source>
</evidence>
<protein>
    <recommendedName>
        <fullName evidence="7">Intraflagellar transport protein 56</fullName>
    </recommendedName>
</protein>
<gene>
    <name evidence="6" type="ORF">CPOL0286_LOCUS11833</name>
</gene>
<dbReference type="FunFam" id="1.25.40.10:FF:000233">
    <property type="entry name" value="Tetratricopeptide repeat domain 26"/>
    <property type="match status" value="1"/>
</dbReference>
<evidence type="ECO:0000256" key="3">
    <source>
        <dbReference type="ARBA" id="ARBA00022737"/>
    </source>
</evidence>
<comment type="similarity">
    <text evidence="2">Belongs to the IFT56 family.</text>
</comment>
<evidence type="ECO:0008006" key="7">
    <source>
        <dbReference type="Google" id="ProtNLM"/>
    </source>
</evidence>
<dbReference type="GO" id="GO:0035720">
    <property type="term" value="P:intraciliary anterograde transport"/>
    <property type="evidence" value="ECO:0007669"/>
    <property type="project" value="TreeGrafter"/>
</dbReference>
<dbReference type="GO" id="GO:0120170">
    <property type="term" value="F:intraciliary transport particle B binding"/>
    <property type="evidence" value="ECO:0007669"/>
    <property type="project" value="TreeGrafter"/>
</dbReference>
<keyword evidence="4" id="KW-0802">TPR repeat</keyword>
<dbReference type="GO" id="GO:0097546">
    <property type="term" value="C:ciliary base"/>
    <property type="evidence" value="ECO:0007669"/>
    <property type="project" value="TreeGrafter"/>
</dbReference>
<dbReference type="InterPro" id="IPR011990">
    <property type="entry name" value="TPR-like_helical_dom_sf"/>
</dbReference>
<keyword evidence="5" id="KW-0966">Cell projection</keyword>
<proteinExistence type="inferred from homology"/>
<reference evidence="6" key="1">
    <citation type="submission" date="2021-01" db="EMBL/GenBank/DDBJ databases">
        <authorList>
            <person name="Corre E."/>
            <person name="Pelletier E."/>
            <person name="Niang G."/>
            <person name="Scheremetjew M."/>
            <person name="Finn R."/>
            <person name="Kale V."/>
            <person name="Holt S."/>
            <person name="Cochrane G."/>
            <person name="Meng A."/>
            <person name="Brown T."/>
            <person name="Cohen L."/>
        </authorList>
    </citation>
    <scope>NUCLEOTIDE SEQUENCE</scope>
    <source>
        <strain evidence="6">UIO037</strain>
    </source>
</reference>
<dbReference type="SUPFAM" id="SSF48452">
    <property type="entry name" value="TPR-like"/>
    <property type="match status" value="3"/>
</dbReference>
<dbReference type="GO" id="GO:0035735">
    <property type="term" value="P:intraciliary transport involved in cilium assembly"/>
    <property type="evidence" value="ECO:0007669"/>
    <property type="project" value="TreeGrafter"/>
</dbReference>
<dbReference type="PANTHER" id="PTHR14781">
    <property type="entry name" value="INTRAFLAGELLAR TRANSPORT PROTEIN 56"/>
    <property type="match status" value="1"/>
</dbReference>
<dbReference type="GO" id="GO:0036064">
    <property type="term" value="C:ciliary basal body"/>
    <property type="evidence" value="ECO:0007669"/>
    <property type="project" value="TreeGrafter"/>
</dbReference>
<dbReference type="PANTHER" id="PTHR14781:SF0">
    <property type="entry name" value="INTRAFLAGELLAR TRANSPORT PROTEIN 56"/>
    <property type="match status" value="1"/>
</dbReference>
<comment type="subcellular location">
    <subcellularLocation>
        <location evidence="1">Cell projection</location>
        <location evidence="1">Cilium</location>
    </subcellularLocation>
</comment>
<dbReference type="Gene3D" id="1.25.40.10">
    <property type="entry name" value="Tetratricopeptide repeat domain"/>
    <property type="match status" value="3"/>
</dbReference>
<sequence length="584" mass="66432">MNQARRGSVGTKGSKDNAKKVPELAALLDARDYTGAITLLEFERKMFMDKKRASGWRAGGGGEFEWVEGGSSALTEEEMQQDTQRAMWLAYSAFHLGDYKKSLDTYQQLLDKGSDDQMLHVYQGCCLLGIGWFQEAEEKGMQGPACPLQNRLLFHLAHRMNDENKLMMHHQKLADTTLDQLSLASIHFLRNHFQEATDIYKRLLLENRDYTALNCYVALCYYKLDYYDVSLEILAAYLQAHPDSAIALNLKACNQFRLYDGKAAEAELAPLTKEAVSVDKIESNLVRHNMVVFQQGERALQVLPPLVGNVPEARLNLVIFHMHNNEVQEAYELMKEIEPTSPQEYILKGVTNLALGQQMDSREHLKVAQQYFQLLGASASECDTIPGRQCMASCFFILRQFDDVLIYLSSIEAYFPNDPTFQYNYAIAKAAAGKYKDAEPALLALQGSASAEELQKDYIFQMWLARCLVMNGKARQAWEIYLKMEGTQESFAMLQLLANDCYRAGAFIYSAKAFDTLERLDPNPEYWEGKRGACVGAFQQIIARRERKEVLREVLAMLKSTRNPQVEYLARVMKKWARDNGINT</sequence>
<name>A0A6T8AIB6_9EUKA</name>
<keyword evidence="3" id="KW-0677">Repeat</keyword>